<dbReference type="AlphaFoldDB" id="A0A918ZXK0"/>
<evidence type="ECO:0000313" key="2">
    <source>
        <dbReference type="Proteomes" id="UP000641386"/>
    </source>
</evidence>
<comment type="caution">
    <text evidence="1">The sequence shown here is derived from an EMBL/GenBank/DDBJ whole genome shotgun (WGS) entry which is preliminary data.</text>
</comment>
<keyword evidence="2" id="KW-1185">Reference proteome</keyword>
<reference evidence="1" key="2">
    <citation type="submission" date="2020-09" db="EMBL/GenBank/DDBJ databases">
        <authorList>
            <person name="Sun Q."/>
            <person name="Ohkuma M."/>
        </authorList>
    </citation>
    <scope>NUCLEOTIDE SEQUENCE</scope>
    <source>
        <strain evidence="1">JCM 3302</strain>
    </source>
</reference>
<dbReference type="Proteomes" id="UP000641386">
    <property type="component" value="Unassembled WGS sequence"/>
</dbReference>
<accession>A0A918ZXK0</accession>
<dbReference type="EMBL" id="BNBC01000011">
    <property type="protein sequence ID" value="GHE73319.1"/>
    <property type="molecule type" value="Genomic_DNA"/>
</dbReference>
<organism evidence="1 2">
    <name type="scientific">Streptomyces spiralis</name>
    <dbReference type="NCBI Taxonomy" id="66376"/>
    <lineage>
        <taxon>Bacteria</taxon>
        <taxon>Bacillati</taxon>
        <taxon>Actinomycetota</taxon>
        <taxon>Actinomycetes</taxon>
        <taxon>Kitasatosporales</taxon>
        <taxon>Streptomycetaceae</taxon>
        <taxon>Streptomyces</taxon>
    </lineage>
</organism>
<gene>
    <name evidence="1" type="ORF">GCM10014715_29590</name>
</gene>
<reference evidence="1" key="1">
    <citation type="journal article" date="2014" name="Int. J. Syst. Evol. Microbiol.">
        <title>Complete genome sequence of Corynebacterium casei LMG S-19264T (=DSM 44701T), isolated from a smear-ripened cheese.</title>
        <authorList>
            <consortium name="US DOE Joint Genome Institute (JGI-PGF)"/>
            <person name="Walter F."/>
            <person name="Albersmeier A."/>
            <person name="Kalinowski J."/>
            <person name="Ruckert C."/>
        </authorList>
    </citation>
    <scope>NUCLEOTIDE SEQUENCE</scope>
    <source>
        <strain evidence="1">JCM 3302</strain>
    </source>
</reference>
<protein>
    <submittedName>
        <fullName evidence="1">Uncharacterized protein</fullName>
    </submittedName>
</protein>
<evidence type="ECO:0000313" key="1">
    <source>
        <dbReference type="EMBL" id="GHE73319.1"/>
    </source>
</evidence>
<name>A0A918ZXK0_9ACTN</name>
<proteinExistence type="predicted"/>
<sequence length="85" mass="9277">MRARQLITEVGRHGRVLEWAGGACRGGYVHENGFWAGYPEPTRMSHAQGLWADLMRDCSRQDMRAPVLAVGDGAQPGAIKAVQSI</sequence>